<organism evidence="1 2">
    <name type="scientific">Hyalomma asiaticum</name>
    <name type="common">Tick</name>
    <dbReference type="NCBI Taxonomy" id="266040"/>
    <lineage>
        <taxon>Eukaryota</taxon>
        <taxon>Metazoa</taxon>
        <taxon>Ecdysozoa</taxon>
        <taxon>Arthropoda</taxon>
        <taxon>Chelicerata</taxon>
        <taxon>Arachnida</taxon>
        <taxon>Acari</taxon>
        <taxon>Parasitiformes</taxon>
        <taxon>Ixodida</taxon>
        <taxon>Ixodoidea</taxon>
        <taxon>Ixodidae</taxon>
        <taxon>Hyalomminae</taxon>
        <taxon>Hyalomma</taxon>
    </lineage>
</organism>
<protein>
    <submittedName>
        <fullName evidence="1">Uncharacterized protein</fullName>
    </submittedName>
</protein>
<reference evidence="1" key="1">
    <citation type="submission" date="2020-05" db="EMBL/GenBank/DDBJ databases">
        <title>Large-scale comparative analyses of tick genomes elucidate their genetic diversity and vector capacities.</title>
        <authorList>
            <person name="Jia N."/>
            <person name="Wang J."/>
            <person name="Shi W."/>
            <person name="Du L."/>
            <person name="Sun Y."/>
            <person name="Zhan W."/>
            <person name="Jiang J."/>
            <person name="Wang Q."/>
            <person name="Zhang B."/>
            <person name="Ji P."/>
            <person name="Sakyi L.B."/>
            <person name="Cui X."/>
            <person name="Yuan T."/>
            <person name="Jiang B."/>
            <person name="Yang W."/>
            <person name="Lam T.T.-Y."/>
            <person name="Chang Q."/>
            <person name="Ding S."/>
            <person name="Wang X."/>
            <person name="Zhu J."/>
            <person name="Ruan X."/>
            <person name="Zhao L."/>
            <person name="Wei J."/>
            <person name="Que T."/>
            <person name="Du C."/>
            <person name="Cheng J."/>
            <person name="Dai P."/>
            <person name="Han X."/>
            <person name="Huang E."/>
            <person name="Gao Y."/>
            <person name="Liu J."/>
            <person name="Shao H."/>
            <person name="Ye R."/>
            <person name="Li L."/>
            <person name="Wei W."/>
            <person name="Wang X."/>
            <person name="Wang C."/>
            <person name="Yang T."/>
            <person name="Huo Q."/>
            <person name="Li W."/>
            <person name="Guo W."/>
            <person name="Chen H."/>
            <person name="Zhou L."/>
            <person name="Ni X."/>
            <person name="Tian J."/>
            <person name="Zhou Y."/>
            <person name="Sheng Y."/>
            <person name="Liu T."/>
            <person name="Pan Y."/>
            <person name="Xia L."/>
            <person name="Li J."/>
            <person name="Zhao F."/>
            <person name="Cao W."/>
        </authorList>
    </citation>
    <scope>NUCLEOTIDE SEQUENCE</scope>
    <source>
        <strain evidence="1">Hyas-2018</strain>
    </source>
</reference>
<comment type="caution">
    <text evidence="1">The sequence shown here is derived from an EMBL/GenBank/DDBJ whole genome shotgun (WGS) entry which is preliminary data.</text>
</comment>
<keyword evidence="2" id="KW-1185">Reference proteome</keyword>
<dbReference type="Proteomes" id="UP000821845">
    <property type="component" value="Chromosome 4"/>
</dbReference>
<accession>A0ACB7SH81</accession>
<evidence type="ECO:0000313" key="1">
    <source>
        <dbReference type="EMBL" id="KAH6933093.1"/>
    </source>
</evidence>
<dbReference type="EMBL" id="CM023484">
    <property type="protein sequence ID" value="KAH6933093.1"/>
    <property type="molecule type" value="Genomic_DNA"/>
</dbReference>
<proteinExistence type="predicted"/>
<gene>
    <name evidence="1" type="ORF">HPB50_012089</name>
</gene>
<evidence type="ECO:0000313" key="2">
    <source>
        <dbReference type="Proteomes" id="UP000821845"/>
    </source>
</evidence>
<name>A0ACB7SH81_HYAAI</name>
<sequence>MSMYLYKRRGSFERPVVVMPVAVAAEAAASYTEQQREGCTFRQTSCLCSAGRGVARGSARRRAHLRTGPIGGRGGGRRFVVFPRDEPCFDGPIEVRPLGPPHADPVSFPQCDRSWCRSSLERGGIASCVYADRRQLRKLRGHGLLSLRS</sequence>